<dbReference type="InterPro" id="IPR029432">
    <property type="entry name" value="Gp28/Gp37-like_dom"/>
</dbReference>
<proteinExistence type="predicted"/>
<dbReference type="EMBL" id="JANFZH010000033">
    <property type="protein sequence ID" value="MCQ4840940.1"/>
    <property type="molecule type" value="Genomic_DNA"/>
</dbReference>
<gene>
    <name evidence="2" type="ORF">NE695_13580</name>
</gene>
<sequence>MELLVLNTTFESIAVVDTYESLIWTDRYNAYGDFEIFFAMDTGLLEYLKEDNYLWLKESEHCMIIEEIKIDSDTEDGNHLIVTGRSLESILERRIIWGQRIFSGNFQNAIQTMLNENIISPSIADRKIPNFTFKASTDSKVTGLTIDNQYTGDDLYTVIKGLCEENNIGFKIILTDDNKFEFSLYAGADRSYDQTENPYVVFSPNFENIINSNYYSSKANLKNVTLVAGEGEGASRKTTVVGSGSGLDRRELFTDARDISSDTEDGQLPENEYIAQLTAKGEKNLADHDRVTAFEGEVEVTRLFKYGEDFFIGDIVQIANEYGNEGSAYISELIISRSKDEQSIYPTFKTISEKEGTS</sequence>
<evidence type="ECO:0000259" key="1">
    <source>
        <dbReference type="Pfam" id="PF14594"/>
    </source>
</evidence>
<dbReference type="RefSeq" id="WP_256192137.1">
    <property type="nucleotide sequence ID" value="NZ_JANFZG010000033.1"/>
</dbReference>
<organism evidence="2 3">
    <name type="scientific">Neglectibacter timonensis</name>
    <dbReference type="NCBI Taxonomy" id="1776382"/>
    <lineage>
        <taxon>Bacteria</taxon>
        <taxon>Bacillati</taxon>
        <taxon>Bacillota</taxon>
        <taxon>Clostridia</taxon>
        <taxon>Eubacteriales</taxon>
        <taxon>Oscillospiraceae</taxon>
        <taxon>Neglectibacter</taxon>
    </lineage>
</organism>
<dbReference type="Proteomes" id="UP001524473">
    <property type="component" value="Unassembled WGS sequence"/>
</dbReference>
<comment type="caution">
    <text evidence="2">The sequence shown here is derived from an EMBL/GenBank/DDBJ whole genome shotgun (WGS) entry which is preliminary data.</text>
</comment>
<keyword evidence="3" id="KW-1185">Reference proteome</keyword>
<reference evidence="2 3" key="1">
    <citation type="submission" date="2022-06" db="EMBL/GenBank/DDBJ databases">
        <title>Isolation of gut microbiota from human fecal samples.</title>
        <authorList>
            <person name="Pamer E.G."/>
            <person name="Barat B."/>
            <person name="Waligurski E."/>
            <person name="Medina S."/>
            <person name="Paddock L."/>
            <person name="Mostad J."/>
        </authorList>
    </citation>
    <scope>NUCLEOTIDE SEQUENCE [LARGE SCALE GENOMIC DNA]</scope>
    <source>
        <strain evidence="2 3">DFI.9.73</strain>
    </source>
</reference>
<name>A0ABT1S1X4_9FIRM</name>
<feature type="domain" description="Gp28/Gp37-like" evidence="1">
    <location>
        <begin position="3"/>
        <end position="348"/>
    </location>
</feature>
<evidence type="ECO:0000313" key="3">
    <source>
        <dbReference type="Proteomes" id="UP001524473"/>
    </source>
</evidence>
<dbReference type="Pfam" id="PF14594">
    <property type="entry name" value="Sipho_Gp37"/>
    <property type="match status" value="1"/>
</dbReference>
<accession>A0ABT1S1X4</accession>
<evidence type="ECO:0000313" key="2">
    <source>
        <dbReference type="EMBL" id="MCQ4840940.1"/>
    </source>
</evidence>
<protein>
    <submittedName>
        <fullName evidence="2">Siphovirus ReqiPepy6 Gp37-like family protein</fullName>
    </submittedName>
</protein>